<sequence>MFELQPYFLRSSSRSSNKQHTMDDIEVICDRELWSGGLEEVLVDILYQETLEGKLVGSRVTSRDIDRLVTRLNQLGIRPVNALQVKGKIARLKKTQREFTDLMGQTGMGWNPITKTVVVTEEHWANAIRVRSQWKKYKTNGCANYDILCTIFGQAVATGVLHYASTQEPPSREEEQHLEEELRARGPVLGSGVGLDTTVDLDDITMTPSTQRGVSQRRAPRRRRRDAAGPSFSPVLSDAIQKLAATSEQRLELDAKMLELCSTKRSRGEGSNSGSDAGFNSVAQCMKFLQDITPPLPPDFHLRAVKAFMDPHVLNVFQNMTPAMRIDWVWSLS</sequence>
<dbReference type="PANTHER" id="PTHR47584">
    <property type="match status" value="1"/>
</dbReference>
<feature type="domain" description="Myb/SANT-like" evidence="2">
    <location>
        <begin position="34"/>
        <end position="126"/>
    </location>
</feature>
<dbReference type="Pfam" id="PF12776">
    <property type="entry name" value="Myb_DNA-bind_3"/>
    <property type="match status" value="1"/>
</dbReference>
<proteinExistence type="predicted"/>
<evidence type="ECO:0000259" key="2">
    <source>
        <dbReference type="Pfam" id="PF12776"/>
    </source>
</evidence>
<dbReference type="Gramene" id="Jr04_05650_p1">
    <property type="protein sequence ID" value="cds.Jr04_05650_p1"/>
    <property type="gene ID" value="Jr04_05650"/>
</dbReference>
<gene>
    <name evidence="3" type="ORF">F2P56_008695</name>
</gene>
<reference evidence="3" key="1">
    <citation type="submission" date="2015-10" db="EMBL/GenBank/DDBJ databases">
        <authorList>
            <person name="Martinez-Garcia P.J."/>
            <person name="Crepeau M.W."/>
            <person name="Puiu D."/>
            <person name="Gonzalez-Ibeas D."/>
            <person name="Whalen J."/>
            <person name="Stevens K."/>
            <person name="Paul R."/>
            <person name="Butterfield T."/>
            <person name="Britton M."/>
            <person name="Reagan R."/>
            <person name="Chakraborty S."/>
            <person name="Walawage S.L."/>
            <person name="Vasquez-Gross H.A."/>
            <person name="Cardeno C."/>
            <person name="Famula R."/>
            <person name="Pratt K."/>
            <person name="Kuruganti S."/>
            <person name="Aradhya M.K."/>
            <person name="Leslie C.A."/>
            <person name="Dandekar A.M."/>
            <person name="Salzberg S.L."/>
            <person name="Wegrzyn J.L."/>
            <person name="Langley C.H."/>
            <person name="Neale D.B."/>
        </authorList>
    </citation>
    <scope>NUCLEOTIDE SEQUENCE</scope>
    <source>
        <tissue evidence="3">Leaves</tissue>
    </source>
</reference>
<dbReference type="PANTHER" id="PTHR47584:SF14">
    <property type="entry name" value="L10-INTERACTING MYB DOMAIN-CONTAINING PROTEIN-LIKE"/>
    <property type="match status" value="1"/>
</dbReference>
<dbReference type="EMBL" id="LIHL02000004">
    <property type="protein sequence ID" value="KAF5471938.1"/>
    <property type="molecule type" value="Genomic_DNA"/>
</dbReference>
<name>A0A833XS00_JUGRE</name>
<feature type="region of interest" description="Disordered" evidence="1">
    <location>
        <begin position="202"/>
        <end position="233"/>
    </location>
</feature>
<comment type="caution">
    <text evidence="3">The sequence shown here is derived from an EMBL/GenBank/DDBJ whole genome shotgun (WGS) entry which is preliminary data.</text>
</comment>
<dbReference type="InterPro" id="IPR024752">
    <property type="entry name" value="Myb/SANT-like_dom"/>
</dbReference>
<evidence type="ECO:0000313" key="3">
    <source>
        <dbReference type="EMBL" id="KAF5471938.1"/>
    </source>
</evidence>
<dbReference type="InterPro" id="IPR045026">
    <property type="entry name" value="LIMYB"/>
</dbReference>
<dbReference type="AlphaFoldDB" id="A0A833XS00"/>
<protein>
    <recommendedName>
        <fullName evidence="2">Myb/SANT-like domain-containing protein</fullName>
    </recommendedName>
</protein>
<reference evidence="3" key="2">
    <citation type="submission" date="2020-03" db="EMBL/GenBank/DDBJ databases">
        <title>Walnut 2.0.</title>
        <authorList>
            <person name="Marrano A."/>
            <person name="Britton M."/>
            <person name="Zimin A.V."/>
            <person name="Zaini P.A."/>
            <person name="Workman R."/>
            <person name="Puiu D."/>
            <person name="Bianco L."/>
            <person name="Allen B.J."/>
            <person name="Troggio M."/>
            <person name="Leslie C.A."/>
            <person name="Timp W."/>
            <person name="Dendekar A."/>
            <person name="Salzberg S.L."/>
            <person name="Neale D.B."/>
        </authorList>
    </citation>
    <scope>NUCLEOTIDE SEQUENCE</scope>
    <source>
        <tissue evidence="3">Leaves</tissue>
    </source>
</reference>
<evidence type="ECO:0000313" key="4">
    <source>
        <dbReference type="Proteomes" id="UP000619265"/>
    </source>
</evidence>
<accession>A0A833XS00</accession>
<evidence type="ECO:0000256" key="1">
    <source>
        <dbReference type="SAM" id="MobiDB-lite"/>
    </source>
</evidence>
<dbReference type="Proteomes" id="UP000619265">
    <property type="component" value="Unassembled WGS sequence"/>
</dbReference>
<organism evidence="3 4">
    <name type="scientific">Juglans regia</name>
    <name type="common">English walnut</name>
    <dbReference type="NCBI Taxonomy" id="51240"/>
    <lineage>
        <taxon>Eukaryota</taxon>
        <taxon>Viridiplantae</taxon>
        <taxon>Streptophyta</taxon>
        <taxon>Embryophyta</taxon>
        <taxon>Tracheophyta</taxon>
        <taxon>Spermatophyta</taxon>
        <taxon>Magnoliopsida</taxon>
        <taxon>eudicotyledons</taxon>
        <taxon>Gunneridae</taxon>
        <taxon>Pentapetalae</taxon>
        <taxon>rosids</taxon>
        <taxon>fabids</taxon>
        <taxon>Fagales</taxon>
        <taxon>Juglandaceae</taxon>
        <taxon>Juglans</taxon>
    </lineage>
</organism>